<dbReference type="Proteomes" id="UP000314294">
    <property type="component" value="Unassembled WGS sequence"/>
</dbReference>
<evidence type="ECO:0000313" key="3">
    <source>
        <dbReference type="Proteomes" id="UP000314294"/>
    </source>
</evidence>
<evidence type="ECO:0000313" key="2">
    <source>
        <dbReference type="EMBL" id="TNN67257.1"/>
    </source>
</evidence>
<dbReference type="AlphaFoldDB" id="A0A4Z2HNB8"/>
<sequence length="212" mass="23550">MEISRNKCYIIHSTDGEPTSLSCTIASRSHKKSELTQTPKLQKTASKSQRDKEETGSRKRGNFERFQFIKILWIHSSKQHIGKGDQNINSLITPVKPVAAAQRATGKNDNSKEAQTPPEGPLESLKLSGGCKTSDSMIALSERTAAKDCAHYFLIAASKLLQDQIQAANSQKLLSPDTERGNKEELEKREREGKKKMCQDMARGGEYPCGDR</sequence>
<accession>A0A4Z2HNB8</accession>
<feature type="compositionally biased region" description="Basic and acidic residues" evidence="1">
    <location>
        <begin position="48"/>
        <end position="59"/>
    </location>
</feature>
<feature type="compositionally biased region" description="Polar residues" evidence="1">
    <location>
        <begin position="35"/>
        <end position="47"/>
    </location>
</feature>
<proteinExistence type="predicted"/>
<keyword evidence="3" id="KW-1185">Reference proteome</keyword>
<evidence type="ECO:0000256" key="1">
    <source>
        <dbReference type="SAM" id="MobiDB-lite"/>
    </source>
</evidence>
<gene>
    <name evidence="2" type="ORF">EYF80_022506</name>
</gene>
<feature type="region of interest" description="Disordered" evidence="1">
    <location>
        <begin position="99"/>
        <end position="128"/>
    </location>
</feature>
<organism evidence="2 3">
    <name type="scientific">Liparis tanakae</name>
    <name type="common">Tanaka's snailfish</name>
    <dbReference type="NCBI Taxonomy" id="230148"/>
    <lineage>
        <taxon>Eukaryota</taxon>
        <taxon>Metazoa</taxon>
        <taxon>Chordata</taxon>
        <taxon>Craniata</taxon>
        <taxon>Vertebrata</taxon>
        <taxon>Euteleostomi</taxon>
        <taxon>Actinopterygii</taxon>
        <taxon>Neopterygii</taxon>
        <taxon>Teleostei</taxon>
        <taxon>Neoteleostei</taxon>
        <taxon>Acanthomorphata</taxon>
        <taxon>Eupercaria</taxon>
        <taxon>Perciformes</taxon>
        <taxon>Cottioidei</taxon>
        <taxon>Cottales</taxon>
        <taxon>Liparidae</taxon>
        <taxon>Liparis</taxon>
    </lineage>
</organism>
<feature type="region of interest" description="Disordered" evidence="1">
    <location>
        <begin position="169"/>
        <end position="212"/>
    </location>
</feature>
<protein>
    <submittedName>
        <fullName evidence="2">Uncharacterized protein</fullName>
    </submittedName>
</protein>
<reference evidence="2 3" key="1">
    <citation type="submission" date="2019-03" db="EMBL/GenBank/DDBJ databases">
        <title>First draft genome of Liparis tanakae, snailfish: a comprehensive survey of snailfish specific genes.</title>
        <authorList>
            <person name="Kim W."/>
            <person name="Song I."/>
            <person name="Jeong J.-H."/>
            <person name="Kim D."/>
            <person name="Kim S."/>
            <person name="Ryu S."/>
            <person name="Song J.Y."/>
            <person name="Lee S.K."/>
        </authorList>
    </citation>
    <scope>NUCLEOTIDE SEQUENCE [LARGE SCALE GENOMIC DNA]</scope>
    <source>
        <tissue evidence="2">Muscle</tissue>
    </source>
</reference>
<feature type="region of interest" description="Disordered" evidence="1">
    <location>
        <begin position="27"/>
        <end position="59"/>
    </location>
</feature>
<feature type="compositionally biased region" description="Basic and acidic residues" evidence="1">
    <location>
        <begin position="177"/>
        <end position="198"/>
    </location>
</feature>
<dbReference type="EMBL" id="SRLO01000206">
    <property type="protein sequence ID" value="TNN67257.1"/>
    <property type="molecule type" value="Genomic_DNA"/>
</dbReference>
<name>A0A4Z2HNB8_9TELE</name>
<comment type="caution">
    <text evidence="2">The sequence shown here is derived from an EMBL/GenBank/DDBJ whole genome shotgun (WGS) entry which is preliminary data.</text>
</comment>